<proteinExistence type="predicted"/>
<evidence type="ECO:0000313" key="4">
    <source>
        <dbReference type="EMBL" id="MBK1879087.1"/>
    </source>
</evidence>
<feature type="domain" description="Alpha-L-rhamnosidase concanavalin-like" evidence="1">
    <location>
        <begin position="278"/>
        <end position="374"/>
    </location>
</feature>
<dbReference type="Pfam" id="PF05592">
    <property type="entry name" value="Bac_rhamnosid"/>
    <property type="match status" value="1"/>
</dbReference>
<keyword evidence="4" id="KW-0378">Hydrolase</keyword>
<evidence type="ECO:0000313" key="5">
    <source>
        <dbReference type="Proteomes" id="UP000617628"/>
    </source>
</evidence>
<dbReference type="Pfam" id="PF17390">
    <property type="entry name" value="Bac_rhamnosid_C"/>
    <property type="match status" value="1"/>
</dbReference>
<feature type="domain" description="Alpha-L-rhamnosidase C-terminal" evidence="3">
    <location>
        <begin position="718"/>
        <end position="777"/>
    </location>
</feature>
<dbReference type="PANTHER" id="PTHR34987:SF2">
    <property type="entry name" value="B, PUTATIVE (AFU_ORTHOLOGUE AFUA_7G05040)-RELATED"/>
    <property type="match status" value="1"/>
</dbReference>
<feature type="domain" description="Alpha-L-rhamnosidase six-hairpin glycosidase" evidence="2">
    <location>
        <begin position="385"/>
        <end position="713"/>
    </location>
</feature>
<dbReference type="Proteomes" id="UP000617628">
    <property type="component" value="Unassembled WGS sequence"/>
</dbReference>
<reference evidence="4" key="1">
    <citation type="submission" date="2021-01" db="EMBL/GenBank/DDBJ databases">
        <title>Modified the classification status of verrucomicrobia.</title>
        <authorList>
            <person name="Feng X."/>
        </authorList>
    </citation>
    <scope>NUCLEOTIDE SEQUENCE</scope>
    <source>
        <strain evidence="4">KCTC 13126</strain>
    </source>
</reference>
<gene>
    <name evidence="4" type="ORF">JIN87_19540</name>
</gene>
<dbReference type="InterPro" id="IPR012341">
    <property type="entry name" value="6hp_glycosidase-like_sf"/>
</dbReference>
<dbReference type="InterPro" id="IPR008902">
    <property type="entry name" value="Rhamnosid_concanavalin"/>
</dbReference>
<organism evidence="4 5">
    <name type="scientific">Pelagicoccus mobilis</name>
    <dbReference type="NCBI Taxonomy" id="415221"/>
    <lineage>
        <taxon>Bacteria</taxon>
        <taxon>Pseudomonadati</taxon>
        <taxon>Verrucomicrobiota</taxon>
        <taxon>Opitutia</taxon>
        <taxon>Puniceicoccales</taxon>
        <taxon>Pelagicoccaceae</taxon>
        <taxon>Pelagicoccus</taxon>
    </lineage>
</organism>
<dbReference type="Gene3D" id="2.60.120.260">
    <property type="entry name" value="Galactose-binding domain-like"/>
    <property type="match status" value="2"/>
</dbReference>
<evidence type="ECO:0000259" key="2">
    <source>
        <dbReference type="Pfam" id="PF17389"/>
    </source>
</evidence>
<dbReference type="SUPFAM" id="SSF49785">
    <property type="entry name" value="Galactose-binding domain-like"/>
    <property type="match status" value="1"/>
</dbReference>
<dbReference type="InterPro" id="IPR035396">
    <property type="entry name" value="Bac_rhamnosid6H"/>
</dbReference>
<dbReference type="GO" id="GO:0005975">
    <property type="term" value="P:carbohydrate metabolic process"/>
    <property type="evidence" value="ECO:0007669"/>
    <property type="project" value="InterPro"/>
</dbReference>
<comment type="caution">
    <text evidence="4">The sequence shown here is derived from an EMBL/GenBank/DDBJ whole genome shotgun (WGS) entry which is preliminary data.</text>
</comment>
<dbReference type="RefSeq" id="WP_200357300.1">
    <property type="nucleotide sequence ID" value="NZ_JAENIL010000040.1"/>
</dbReference>
<keyword evidence="5" id="KW-1185">Reference proteome</keyword>
<dbReference type="PANTHER" id="PTHR34987">
    <property type="entry name" value="C, PUTATIVE (AFU_ORTHOLOGUE AFUA_3G02880)-RELATED"/>
    <property type="match status" value="1"/>
</dbReference>
<dbReference type="InterPro" id="IPR008979">
    <property type="entry name" value="Galactose-bd-like_sf"/>
</dbReference>
<evidence type="ECO:0000259" key="1">
    <source>
        <dbReference type="Pfam" id="PF05592"/>
    </source>
</evidence>
<dbReference type="Gene3D" id="2.60.420.10">
    <property type="entry name" value="Maltose phosphorylase, domain 3"/>
    <property type="match status" value="1"/>
</dbReference>
<dbReference type="Pfam" id="PF17389">
    <property type="entry name" value="Bac_rhamnosid6H"/>
    <property type="match status" value="1"/>
</dbReference>
<accession>A0A934S3E9</accession>
<dbReference type="InterPro" id="IPR008928">
    <property type="entry name" value="6-hairpin_glycosidase_sf"/>
</dbReference>
<sequence>MHKLLTLTTLATLTLLSPQMHSETDRPFVTKVADFKSEVIADWIQATETDESQYSVQFFRKSFELPHKPDSFTVHVSADPRYKLYINDQFVTIGPAVNDLENWNYESIDIASFLQAGKNVIAAEVRHPGPDRPTRELSFKTGFLLTTDSQTTPLVKTDDTWKTLRSDAYSGISHTDKSVGGGYIAGPTDSFQAANYPWGWRQTDFDDSVWPNATSIGKGSHGRLDTWLGTPWYLEARSVPLPTQFDDTQLLVRRISGPIKLATEQAPQWPLTIPANSEATLLLDRGEITMGYPELAFSAGTGSEIQINYQEALFDKNGRKGNRDEIEGKHMKGYYDLVYPDGESHRTFEPQWIRVFRYLQVKVKTADEPLTIDSLKHTFIGYPLEQKGSFTSSDPTHAPILDASWRTLRLCALETYMDCPYYEQVQYIGDTRIQSLISLNMAGDDRLMRNAIEQFHGSRQFNGLTKSAHPTGGVQIIPPFALLYIAMVHDYFQFREDPEFLEELLPGIRFTLAWFQNRIGSDGLMGPLPYWNHVDGGAEHFNVGSPPGASQGGSIHLTLLLAYSLNQTADLFRIAGDTHTANLFQQQAADLNAAAVEHGFNEERGLFAETKDHRLFSQHTNAFAILSGAVVSEQASQIALKVHQDESLIQGTLYFQFYIFEAYYQAGRGELILENTGRWVHMLDHGLTTFPEHHIESRSDAHAWASHPLYHFTSSIAGIRPGDTGYKTVRISPALGQLTETKTEVCHPLGMIQVSYHQNKNGKTTAQITLPPNLHGEFTHNNKTTPLTPGPQTIRF</sequence>
<dbReference type="Gene3D" id="1.50.10.10">
    <property type="match status" value="1"/>
</dbReference>
<dbReference type="SUPFAM" id="SSF48208">
    <property type="entry name" value="Six-hairpin glycosidases"/>
    <property type="match status" value="1"/>
</dbReference>
<protein>
    <submittedName>
        <fullName evidence="4">Family 78 glycoside hydrolase catalytic domain</fullName>
    </submittedName>
</protein>
<dbReference type="GO" id="GO:0016787">
    <property type="term" value="F:hydrolase activity"/>
    <property type="evidence" value="ECO:0007669"/>
    <property type="project" value="UniProtKB-KW"/>
</dbReference>
<name>A0A934S3E9_9BACT</name>
<evidence type="ECO:0000259" key="3">
    <source>
        <dbReference type="Pfam" id="PF17390"/>
    </source>
</evidence>
<dbReference type="AlphaFoldDB" id="A0A934S3E9"/>
<dbReference type="InterPro" id="IPR035398">
    <property type="entry name" value="Bac_rhamnosid_C"/>
</dbReference>
<dbReference type="EMBL" id="JAENIL010000040">
    <property type="protein sequence ID" value="MBK1879087.1"/>
    <property type="molecule type" value="Genomic_DNA"/>
</dbReference>